<reference evidence="2 3" key="1">
    <citation type="submission" date="2018-03" db="EMBL/GenBank/DDBJ databases">
        <authorList>
            <person name="Zhou J."/>
            <person name="Li X."/>
            <person name="Xue M."/>
            <person name="Yin J."/>
        </authorList>
    </citation>
    <scope>NUCLEOTIDE SEQUENCE [LARGE SCALE GENOMIC DNA]</scope>
    <source>
        <strain evidence="2 3">SYSU ZJ2214</strain>
    </source>
</reference>
<dbReference type="Pfam" id="PF06805">
    <property type="entry name" value="Lambda_tail_I"/>
    <property type="match status" value="1"/>
</dbReference>
<dbReference type="InterPro" id="IPR010654">
    <property type="entry name" value="Phage_lambda_tail_I"/>
</dbReference>
<comment type="caution">
    <text evidence="2">The sequence shown here is derived from an EMBL/GenBank/DDBJ whole genome shotgun (WGS) entry which is preliminary data.</text>
</comment>
<keyword evidence="3" id="KW-1185">Reference proteome</keyword>
<feature type="compositionally biased region" description="Basic and acidic residues" evidence="1">
    <location>
        <begin position="179"/>
        <end position="189"/>
    </location>
</feature>
<proteinExistence type="predicted"/>
<evidence type="ECO:0000256" key="1">
    <source>
        <dbReference type="SAM" id="MobiDB-lite"/>
    </source>
</evidence>
<name>A0ABX5IY10_9GAMM</name>
<organism evidence="2 3">
    <name type="scientific">Halomonas litopenaei</name>
    <dbReference type="NCBI Taxonomy" id="2109328"/>
    <lineage>
        <taxon>Bacteria</taxon>
        <taxon>Pseudomonadati</taxon>
        <taxon>Pseudomonadota</taxon>
        <taxon>Gammaproteobacteria</taxon>
        <taxon>Oceanospirillales</taxon>
        <taxon>Halomonadaceae</taxon>
        <taxon>Halomonas</taxon>
    </lineage>
</organism>
<feature type="region of interest" description="Disordered" evidence="1">
    <location>
        <begin position="172"/>
        <end position="201"/>
    </location>
</feature>
<sequence>MPAPPIWPAACRFLPTLAQRPCYPLAPLHHPLAPTHVEGLMKTLYLHGFLGARFGESFSLDVRDPAEAIRALLIQIPGFEAVIRDGDWHVVRGPLDGGVSLDEEGLVVGMDDATEIHLLPAVAGAGGDGIWQTIAGAVLMVASFWASPVFGPGMFNAGLALALGGVAQMLSPTPQTGDYGERERPDERPSFLFDGPTNTSTQGLPVPVIYGRVKVGSVVASAGMTAEELDE</sequence>
<gene>
    <name evidence="2" type="ORF">C6W88_15545</name>
</gene>
<dbReference type="EMBL" id="PXNS01000009">
    <property type="protein sequence ID" value="PTL93425.1"/>
    <property type="molecule type" value="Genomic_DNA"/>
</dbReference>
<accession>A0ABX5IY10</accession>
<evidence type="ECO:0000313" key="2">
    <source>
        <dbReference type="EMBL" id="PTL93425.1"/>
    </source>
</evidence>
<evidence type="ECO:0000313" key="3">
    <source>
        <dbReference type="Proteomes" id="UP000241895"/>
    </source>
</evidence>
<protein>
    <submittedName>
        <fullName evidence="2">Phage tail protein</fullName>
    </submittedName>
</protein>
<dbReference type="Proteomes" id="UP000241895">
    <property type="component" value="Unassembled WGS sequence"/>
</dbReference>